<protein>
    <recommendedName>
        <fullName evidence="2">carbonic anhydrase</fullName>
        <ecNumber evidence="2">4.2.1.1</ecNumber>
    </recommendedName>
</protein>
<sequence>MAIQHIYTEKKQKLADLAALPLRELADGMQVFQYQSPIDFGDVKEVVSEPELDLTLHYETEEYKQDVFGGSYHLVPLEKKSYLTFEGQRFDLVDIHVHFPSEHTFKDQASKFEFHIVHESAEGENLVIGILYEGVEDEYLEEGLERRDVMKELFLERENMIFNPKAYLPQPLSYYHFVGSLTTPPYSGPVLWFMMDEMQYANLSIIKRVKEHVPINNNRVTFGLQDRIIYHN</sequence>
<dbReference type="Pfam" id="PF00194">
    <property type="entry name" value="Carb_anhydrase"/>
    <property type="match status" value="1"/>
</dbReference>
<accession>A0A430ACP5</accession>
<evidence type="ECO:0000313" key="8">
    <source>
        <dbReference type="EMBL" id="RSU04984.1"/>
    </source>
</evidence>
<evidence type="ECO:0000256" key="5">
    <source>
        <dbReference type="ARBA" id="ARBA00023239"/>
    </source>
</evidence>
<proteinExistence type="inferred from homology"/>
<comment type="catalytic activity">
    <reaction evidence="6">
        <text>hydrogencarbonate + H(+) = CO2 + H2O</text>
        <dbReference type="Rhea" id="RHEA:10748"/>
        <dbReference type="ChEBI" id="CHEBI:15377"/>
        <dbReference type="ChEBI" id="CHEBI:15378"/>
        <dbReference type="ChEBI" id="CHEBI:16526"/>
        <dbReference type="ChEBI" id="CHEBI:17544"/>
        <dbReference type="EC" id="4.2.1.1"/>
    </reaction>
</comment>
<dbReference type="SMART" id="SM01057">
    <property type="entry name" value="Carb_anhydrase"/>
    <property type="match status" value="1"/>
</dbReference>
<name>A0A430ACP5_9ENTE</name>
<evidence type="ECO:0000256" key="1">
    <source>
        <dbReference type="ARBA" id="ARBA00010718"/>
    </source>
</evidence>
<comment type="similarity">
    <text evidence="1">Belongs to the alpha-carbonic anhydrase family.</text>
</comment>
<dbReference type="GO" id="GO:0004089">
    <property type="term" value="F:carbonate dehydratase activity"/>
    <property type="evidence" value="ECO:0007669"/>
    <property type="project" value="UniProtKB-EC"/>
</dbReference>
<dbReference type="RefSeq" id="WP_126830790.1">
    <property type="nucleotide sequence ID" value="NZ_CBCRYB010000007.1"/>
</dbReference>
<dbReference type="EC" id="4.2.1.1" evidence="2"/>
<dbReference type="InterPro" id="IPR001148">
    <property type="entry name" value="CA_dom"/>
</dbReference>
<feature type="domain" description="Alpha-carbonic anhydrase" evidence="7">
    <location>
        <begin position="3"/>
        <end position="232"/>
    </location>
</feature>
<dbReference type="PANTHER" id="PTHR18952:SF265">
    <property type="entry name" value="CARBONIC ANHYDRASE"/>
    <property type="match status" value="1"/>
</dbReference>
<evidence type="ECO:0000259" key="7">
    <source>
        <dbReference type="PROSITE" id="PS51144"/>
    </source>
</evidence>
<reference evidence="8 9" key="1">
    <citation type="submission" date="2017-05" db="EMBL/GenBank/DDBJ databases">
        <title>Vagococcus spp. assemblies.</title>
        <authorList>
            <person name="Gulvik C.A."/>
        </authorList>
    </citation>
    <scope>NUCLEOTIDE SEQUENCE [LARGE SCALE GENOMIC DNA]</scope>
    <source>
        <strain evidence="8 9">CCUG 41755</strain>
    </source>
</reference>
<dbReference type="InterPro" id="IPR023561">
    <property type="entry name" value="Carbonic_anhydrase_a-class"/>
</dbReference>
<dbReference type="OrthoDB" id="5327615at2"/>
<dbReference type="AlphaFoldDB" id="A0A430ACP5"/>
<dbReference type="CDD" id="cd03124">
    <property type="entry name" value="alpha_CA_prokaryotic_like"/>
    <property type="match status" value="1"/>
</dbReference>
<organism evidence="8 9">
    <name type="scientific">Vagococcus fessus</name>
    <dbReference type="NCBI Taxonomy" id="120370"/>
    <lineage>
        <taxon>Bacteria</taxon>
        <taxon>Bacillati</taxon>
        <taxon>Bacillota</taxon>
        <taxon>Bacilli</taxon>
        <taxon>Lactobacillales</taxon>
        <taxon>Enterococcaceae</taxon>
        <taxon>Vagococcus</taxon>
    </lineage>
</organism>
<keyword evidence="4" id="KW-0862">Zinc</keyword>
<dbReference type="InterPro" id="IPR041891">
    <property type="entry name" value="Alpha_CA_prokaryot-like"/>
</dbReference>
<dbReference type="PANTHER" id="PTHR18952">
    <property type="entry name" value="CARBONIC ANHYDRASE"/>
    <property type="match status" value="1"/>
</dbReference>
<keyword evidence="5" id="KW-0456">Lyase</keyword>
<dbReference type="PROSITE" id="PS51144">
    <property type="entry name" value="ALPHA_CA_2"/>
    <property type="match status" value="1"/>
</dbReference>
<evidence type="ECO:0000256" key="2">
    <source>
        <dbReference type="ARBA" id="ARBA00012925"/>
    </source>
</evidence>
<dbReference type="Gene3D" id="3.10.200.10">
    <property type="entry name" value="Alpha carbonic anhydrase"/>
    <property type="match status" value="1"/>
</dbReference>
<dbReference type="EMBL" id="NGJY01000001">
    <property type="protein sequence ID" value="RSU04984.1"/>
    <property type="molecule type" value="Genomic_DNA"/>
</dbReference>
<dbReference type="InterPro" id="IPR036398">
    <property type="entry name" value="CA_dom_sf"/>
</dbReference>
<dbReference type="SUPFAM" id="SSF51069">
    <property type="entry name" value="Carbonic anhydrase"/>
    <property type="match status" value="1"/>
</dbReference>
<dbReference type="GO" id="GO:0008270">
    <property type="term" value="F:zinc ion binding"/>
    <property type="evidence" value="ECO:0007669"/>
    <property type="project" value="InterPro"/>
</dbReference>
<evidence type="ECO:0000256" key="3">
    <source>
        <dbReference type="ARBA" id="ARBA00022723"/>
    </source>
</evidence>
<keyword evidence="3" id="KW-0479">Metal-binding</keyword>
<comment type="caution">
    <text evidence="8">The sequence shown here is derived from an EMBL/GenBank/DDBJ whole genome shotgun (WGS) entry which is preliminary data.</text>
</comment>
<gene>
    <name evidence="8" type="ORF">CBF31_02900</name>
</gene>
<evidence type="ECO:0000256" key="4">
    <source>
        <dbReference type="ARBA" id="ARBA00022833"/>
    </source>
</evidence>
<evidence type="ECO:0000256" key="6">
    <source>
        <dbReference type="ARBA" id="ARBA00048348"/>
    </source>
</evidence>
<dbReference type="Proteomes" id="UP000287101">
    <property type="component" value="Unassembled WGS sequence"/>
</dbReference>
<evidence type="ECO:0000313" key="9">
    <source>
        <dbReference type="Proteomes" id="UP000287101"/>
    </source>
</evidence>
<keyword evidence="9" id="KW-1185">Reference proteome</keyword>